<evidence type="ECO:0000256" key="1">
    <source>
        <dbReference type="SAM" id="Coils"/>
    </source>
</evidence>
<evidence type="ECO:0000256" key="2">
    <source>
        <dbReference type="SAM" id="Phobius"/>
    </source>
</evidence>
<reference evidence="4" key="1">
    <citation type="submission" date="2016-12" db="EMBL/GenBank/DDBJ databases">
        <title>Comparative genomics of four Isosphaeraceae planctomycetes: a common pool of plasmids and glycoside hydrolase genes.</title>
        <authorList>
            <person name="Ivanova A."/>
        </authorList>
    </citation>
    <scope>NUCLEOTIDE SEQUENCE [LARGE SCALE GENOMIC DNA]</scope>
    <source>
        <strain evidence="4">PX4</strain>
    </source>
</reference>
<organism evidence="3 4">
    <name type="scientific">Paludisphaera borealis</name>
    <dbReference type="NCBI Taxonomy" id="1387353"/>
    <lineage>
        <taxon>Bacteria</taxon>
        <taxon>Pseudomonadati</taxon>
        <taxon>Planctomycetota</taxon>
        <taxon>Planctomycetia</taxon>
        <taxon>Isosphaerales</taxon>
        <taxon>Isosphaeraceae</taxon>
        <taxon>Paludisphaera</taxon>
    </lineage>
</organism>
<feature type="transmembrane region" description="Helical" evidence="2">
    <location>
        <begin position="20"/>
        <end position="39"/>
    </location>
</feature>
<dbReference type="RefSeq" id="WP_076349540.1">
    <property type="nucleotide sequence ID" value="NZ_CP019082.1"/>
</dbReference>
<evidence type="ECO:0000313" key="3">
    <source>
        <dbReference type="EMBL" id="APW63147.1"/>
    </source>
</evidence>
<dbReference type="KEGG" id="pbor:BSF38_04708"/>
<accession>A0A1U7CW25</accession>
<feature type="transmembrane region" description="Helical" evidence="2">
    <location>
        <begin position="286"/>
        <end position="307"/>
    </location>
</feature>
<name>A0A1U7CW25_9BACT</name>
<dbReference type="Proteomes" id="UP000186309">
    <property type="component" value="Chromosome"/>
</dbReference>
<keyword evidence="4" id="KW-1185">Reference proteome</keyword>
<sequence length="351" mass="40001">MLRTSIVTWSLIGWPEIKLPLGLILLFGLLGLVALIVLYQRRRQLQITVEEQFKQFRERAVGLMDQLDSLRQRHKTLPSTDPDFVEPMTGATLALYDQVSADLERMWERWLAVMEVWNQAEQRMRSASTFGVKPTEEARELLAGGGLEDLIKQSSLCEASLDRLNLAHEVARKSVREARRQLSLVEHALEGGELSSGASDLYRREARLAQRELDDAEKILTADPIGAEERIGDVRRSLADVQHQPSPRTYQPRDGFGFPSRSVLDDLAVAASRLQTLASNLRVTDVVAMLIKGWVLLWVLGLFLAILPALMPLILMFMGFVVIASGLRVFQRMAMPWYWYEPRRGKRRRPW</sequence>
<dbReference type="EMBL" id="CP019082">
    <property type="protein sequence ID" value="APW63147.1"/>
    <property type="molecule type" value="Genomic_DNA"/>
</dbReference>
<keyword evidence="2" id="KW-1133">Transmembrane helix</keyword>
<protein>
    <submittedName>
        <fullName evidence="3">Uncharacterized protein</fullName>
    </submittedName>
</protein>
<keyword evidence="2" id="KW-0472">Membrane</keyword>
<dbReference type="OrthoDB" id="267137at2"/>
<feature type="coiled-coil region" evidence="1">
    <location>
        <begin position="161"/>
        <end position="219"/>
    </location>
</feature>
<dbReference type="AlphaFoldDB" id="A0A1U7CW25"/>
<evidence type="ECO:0000313" key="4">
    <source>
        <dbReference type="Proteomes" id="UP000186309"/>
    </source>
</evidence>
<gene>
    <name evidence="3" type="ORF">BSF38_04708</name>
</gene>
<keyword evidence="2" id="KW-0812">Transmembrane</keyword>
<feature type="transmembrane region" description="Helical" evidence="2">
    <location>
        <begin position="313"/>
        <end position="330"/>
    </location>
</feature>
<keyword evidence="1" id="KW-0175">Coiled coil</keyword>
<proteinExistence type="predicted"/>